<dbReference type="Gene3D" id="3.40.50.300">
    <property type="entry name" value="P-loop containing nucleotide triphosphate hydrolases"/>
    <property type="match status" value="1"/>
</dbReference>
<evidence type="ECO:0000256" key="1">
    <source>
        <dbReference type="ARBA" id="ARBA00004141"/>
    </source>
</evidence>
<dbReference type="InterPro" id="IPR039421">
    <property type="entry name" value="Type_1_exporter"/>
</dbReference>
<comment type="caution">
    <text evidence="7">The sequence shown here is derived from an EMBL/GenBank/DDBJ whole genome shotgun (WGS) entry which is preliminary data.</text>
</comment>
<gene>
    <name evidence="7" type="ORF">GPM918_LOCUS40157</name>
    <name evidence="8" type="ORF">SRO942_LOCUS41080</name>
</gene>
<evidence type="ECO:0000256" key="4">
    <source>
        <dbReference type="ARBA" id="ARBA00023136"/>
    </source>
</evidence>
<dbReference type="GO" id="GO:0016020">
    <property type="term" value="C:membrane"/>
    <property type="evidence" value="ECO:0007669"/>
    <property type="project" value="UniProtKB-SubCell"/>
</dbReference>
<evidence type="ECO:0000256" key="3">
    <source>
        <dbReference type="ARBA" id="ARBA00022989"/>
    </source>
</evidence>
<proteinExistence type="predicted"/>
<dbReference type="GO" id="GO:0015421">
    <property type="term" value="F:ABC-type oligopeptide transporter activity"/>
    <property type="evidence" value="ECO:0007669"/>
    <property type="project" value="TreeGrafter"/>
</dbReference>
<dbReference type="PANTHER" id="PTHR43394">
    <property type="entry name" value="ATP-DEPENDENT PERMEASE MDL1, MITOCHONDRIAL"/>
    <property type="match status" value="1"/>
</dbReference>
<evidence type="ECO:0000259" key="6">
    <source>
        <dbReference type="Pfam" id="PF00005"/>
    </source>
</evidence>
<dbReference type="OrthoDB" id="6500128at2759"/>
<reference evidence="7" key="1">
    <citation type="submission" date="2021-02" db="EMBL/GenBank/DDBJ databases">
        <authorList>
            <person name="Nowell W R."/>
        </authorList>
    </citation>
    <scope>NUCLEOTIDE SEQUENCE</scope>
</reference>
<dbReference type="Proteomes" id="UP000681722">
    <property type="component" value="Unassembled WGS sequence"/>
</dbReference>
<feature type="non-terminal residue" evidence="7">
    <location>
        <position position="160"/>
    </location>
</feature>
<name>A0A815Y958_9BILA</name>
<dbReference type="Gene3D" id="1.20.1560.10">
    <property type="entry name" value="ABC transporter type 1, transmembrane domain"/>
    <property type="match status" value="1"/>
</dbReference>
<feature type="non-terminal residue" evidence="7">
    <location>
        <position position="1"/>
    </location>
</feature>
<dbReference type="GO" id="GO:0016887">
    <property type="term" value="F:ATP hydrolysis activity"/>
    <property type="evidence" value="ECO:0007669"/>
    <property type="project" value="InterPro"/>
</dbReference>
<dbReference type="Pfam" id="PF00005">
    <property type="entry name" value="ABC_tran"/>
    <property type="match status" value="1"/>
</dbReference>
<dbReference type="SUPFAM" id="SSF52540">
    <property type="entry name" value="P-loop containing nucleoside triphosphate hydrolases"/>
    <property type="match status" value="1"/>
</dbReference>
<dbReference type="Proteomes" id="UP000663829">
    <property type="component" value="Unassembled WGS sequence"/>
</dbReference>
<dbReference type="GO" id="GO:0005524">
    <property type="term" value="F:ATP binding"/>
    <property type="evidence" value="ECO:0007669"/>
    <property type="project" value="InterPro"/>
</dbReference>
<dbReference type="EMBL" id="CAJNOQ010029211">
    <property type="protein sequence ID" value="CAF1567224.1"/>
    <property type="molecule type" value="Genomic_DNA"/>
</dbReference>
<dbReference type="InterPro" id="IPR027417">
    <property type="entry name" value="P-loop_NTPase"/>
</dbReference>
<keyword evidence="4 5" id="KW-0472">Membrane</keyword>
<evidence type="ECO:0000313" key="7">
    <source>
        <dbReference type="EMBL" id="CAF1567224.1"/>
    </source>
</evidence>
<evidence type="ECO:0000256" key="2">
    <source>
        <dbReference type="ARBA" id="ARBA00022692"/>
    </source>
</evidence>
<dbReference type="InterPro" id="IPR003439">
    <property type="entry name" value="ABC_transporter-like_ATP-bd"/>
</dbReference>
<keyword evidence="2 5" id="KW-0812">Transmembrane</keyword>
<dbReference type="EMBL" id="CAJOBC010095008">
    <property type="protein sequence ID" value="CAF4429596.1"/>
    <property type="molecule type" value="Genomic_DNA"/>
</dbReference>
<dbReference type="PANTHER" id="PTHR43394:SF1">
    <property type="entry name" value="ATP-BINDING CASSETTE SUB-FAMILY B MEMBER 10, MITOCHONDRIAL"/>
    <property type="match status" value="1"/>
</dbReference>
<keyword evidence="3 5" id="KW-1133">Transmembrane helix</keyword>
<organism evidence="7 9">
    <name type="scientific">Didymodactylos carnosus</name>
    <dbReference type="NCBI Taxonomy" id="1234261"/>
    <lineage>
        <taxon>Eukaryota</taxon>
        <taxon>Metazoa</taxon>
        <taxon>Spiralia</taxon>
        <taxon>Gnathifera</taxon>
        <taxon>Rotifera</taxon>
        <taxon>Eurotatoria</taxon>
        <taxon>Bdelloidea</taxon>
        <taxon>Philodinida</taxon>
        <taxon>Philodinidae</taxon>
        <taxon>Didymodactylos</taxon>
    </lineage>
</organism>
<accession>A0A815Y958</accession>
<dbReference type="InterPro" id="IPR036640">
    <property type="entry name" value="ABC1_TM_sf"/>
</dbReference>
<protein>
    <recommendedName>
        <fullName evidence="6">ABC transporter domain-containing protein</fullName>
    </recommendedName>
</protein>
<feature type="transmembrane region" description="Helical" evidence="5">
    <location>
        <begin position="21"/>
        <end position="40"/>
    </location>
</feature>
<evidence type="ECO:0000313" key="9">
    <source>
        <dbReference type="Proteomes" id="UP000663829"/>
    </source>
</evidence>
<sequence>MSIVHVLTSGCTIAFIASWKLSLVMITISPILIVVTMISIKPLECDKISTKPSLDIILTGNIEFDNVYFSYPTRPDFEILHGMSFNVKRGETIALCGQSGSGKSTCIQLLLNLYEPTSGTIRIDRCPIQDYDVKRLRQQIGVVSQEPVLFSGTLLENIAL</sequence>
<feature type="domain" description="ABC transporter" evidence="6">
    <location>
        <begin position="80"/>
        <end position="153"/>
    </location>
</feature>
<evidence type="ECO:0000313" key="8">
    <source>
        <dbReference type="EMBL" id="CAF4429596.1"/>
    </source>
</evidence>
<evidence type="ECO:0000256" key="5">
    <source>
        <dbReference type="SAM" id="Phobius"/>
    </source>
</evidence>
<comment type="subcellular location">
    <subcellularLocation>
        <location evidence="1">Membrane</location>
        <topology evidence="1">Multi-pass membrane protein</topology>
    </subcellularLocation>
</comment>
<keyword evidence="9" id="KW-1185">Reference proteome</keyword>
<dbReference type="AlphaFoldDB" id="A0A815Y958"/>